<gene>
    <name evidence="6" type="ORF">GCM10022255_052360</name>
</gene>
<evidence type="ECO:0000256" key="4">
    <source>
        <dbReference type="ARBA" id="ARBA00023295"/>
    </source>
</evidence>
<evidence type="ECO:0000256" key="2">
    <source>
        <dbReference type="ARBA" id="ARBA00022723"/>
    </source>
</evidence>
<dbReference type="Pfam" id="PF01074">
    <property type="entry name" value="Glyco_hydro_38N"/>
    <property type="match status" value="1"/>
</dbReference>
<comment type="caution">
    <text evidence="6">The sequence shown here is derived from an EMBL/GenBank/DDBJ whole genome shotgun (WGS) entry which is preliminary data.</text>
</comment>
<dbReference type="PANTHER" id="PTHR46017:SF1">
    <property type="entry name" value="ALPHA-MANNOSIDASE 2C1"/>
    <property type="match status" value="1"/>
</dbReference>
<dbReference type="PANTHER" id="PTHR46017">
    <property type="entry name" value="ALPHA-MANNOSIDASE 2C1"/>
    <property type="match status" value="1"/>
</dbReference>
<dbReference type="InterPro" id="IPR028995">
    <property type="entry name" value="Glyco_hydro_57/38_cen_sf"/>
</dbReference>
<keyword evidence="2" id="KW-0479">Metal-binding</keyword>
<evidence type="ECO:0000313" key="6">
    <source>
        <dbReference type="EMBL" id="GAA4253071.1"/>
    </source>
</evidence>
<dbReference type="Pfam" id="PF09261">
    <property type="entry name" value="Alpha-mann_mid"/>
    <property type="match status" value="1"/>
</dbReference>
<keyword evidence="4" id="KW-0326">Glycosidase</keyword>
<name>A0ABP8DD48_9ACTN</name>
<reference evidence="7" key="1">
    <citation type="journal article" date="2019" name="Int. J. Syst. Evol. Microbiol.">
        <title>The Global Catalogue of Microorganisms (GCM) 10K type strain sequencing project: providing services to taxonomists for standard genome sequencing and annotation.</title>
        <authorList>
            <consortium name="The Broad Institute Genomics Platform"/>
            <consortium name="The Broad Institute Genome Sequencing Center for Infectious Disease"/>
            <person name="Wu L."/>
            <person name="Ma J."/>
        </authorList>
    </citation>
    <scope>NUCLEOTIDE SEQUENCE [LARGE SCALE GENOMIC DNA]</scope>
    <source>
        <strain evidence="7">JCM 17441</strain>
    </source>
</reference>
<dbReference type="InterPro" id="IPR018905">
    <property type="entry name" value="A-galactase_NEW3"/>
</dbReference>
<evidence type="ECO:0000256" key="1">
    <source>
        <dbReference type="ARBA" id="ARBA00009792"/>
    </source>
</evidence>
<evidence type="ECO:0000313" key="7">
    <source>
        <dbReference type="Proteomes" id="UP001500620"/>
    </source>
</evidence>
<dbReference type="Pfam" id="PF07748">
    <property type="entry name" value="Glyco_hydro_38C"/>
    <property type="match status" value="1"/>
</dbReference>
<protein>
    <submittedName>
        <fullName evidence="6">NEW3 domain-containing protein</fullName>
    </submittedName>
</protein>
<dbReference type="EMBL" id="BAABAT010000015">
    <property type="protein sequence ID" value="GAA4253071.1"/>
    <property type="molecule type" value="Genomic_DNA"/>
</dbReference>
<dbReference type="CDD" id="cd10786">
    <property type="entry name" value="GH38N_AMII_like"/>
    <property type="match status" value="1"/>
</dbReference>
<dbReference type="Gene3D" id="1.20.1270.50">
    <property type="entry name" value="Glycoside hydrolase family 38, central domain"/>
    <property type="match status" value="1"/>
</dbReference>
<dbReference type="InterPro" id="IPR011013">
    <property type="entry name" value="Gal_mutarotase_sf_dom"/>
</dbReference>
<dbReference type="SUPFAM" id="SSF88713">
    <property type="entry name" value="Glycoside hydrolase/deacetylase"/>
    <property type="match status" value="1"/>
</dbReference>
<dbReference type="SUPFAM" id="SSF88688">
    <property type="entry name" value="Families 57/38 glycoside transferase middle domain"/>
    <property type="match status" value="1"/>
</dbReference>
<comment type="similarity">
    <text evidence="1">Belongs to the glycosyl hydrolase 38 family.</text>
</comment>
<evidence type="ECO:0000256" key="3">
    <source>
        <dbReference type="ARBA" id="ARBA00022801"/>
    </source>
</evidence>
<dbReference type="Gene3D" id="2.70.98.30">
    <property type="entry name" value="Golgi alpha-mannosidase II, domain 4"/>
    <property type="match status" value="2"/>
</dbReference>
<dbReference type="InterPro" id="IPR000602">
    <property type="entry name" value="Glyco_hydro_38_N"/>
</dbReference>
<proteinExistence type="inferred from homology"/>
<dbReference type="Gene3D" id="3.20.110.10">
    <property type="entry name" value="Glycoside hydrolase 38, N terminal domain"/>
    <property type="match status" value="1"/>
</dbReference>
<dbReference type="Proteomes" id="UP001500620">
    <property type="component" value="Unassembled WGS sequence"/>
</dbReference>
<dbReference type="SUPFAM" id="SSF74650">
    <property type="entry name" value="Galactose mutarotase-like"/>
    <property type="match status" value="2"/>
</dbReference>
<dbReference type="InterPro" id="IPR011330">
    <property type="entry name" value="Glyco_hydro/deAcase_b/a-brl"/>
</dbReference>
<sequence>MRIEGTELFVGDRQVVRVDGVSGTVEVRGDGVAGRAEGDGLVEVPVTVDRPPGTIVPIEVTAGGATGRGELVVAEPGWTVWMVSHFHYDPVWWSTQAAYTATWGAPGQTGTEFRGDYQRTGFELVRLHLETARLYPEYKFVLAELDYLKPYWDSRPQERAYIRRLLREGRLELVGGTYNEPNTNLTLAETTIRNFRYGIGFQRDVVGGDPRTAWQLDAFGHDPNFPGLAAAAGLDSSSWARGPFHQWGPMLSTYTPGERGWGDPSTMQFAAEFEWLSPNGLGVLTHYMPAHYGAGWHIDAQPTLAAAEENVYRLFLLLKKVARTRNVLLPVGTDYSPPAKWVVDIHRDWNARYTWPRFVCGLPREFFAAVREQADGFAPQTRDMNPIYTGKDVSFIDTKQAQRHAEALLTDAEMFATLAALEGAPYPHEEVDLAWRQLVFGAHHDGITGSESDQVYLDLLTGWREAHDLAAGVLDGALSALADRLPAGDGPARAVVFNPSSWARTDIVRLPFAGPGATVDGEPALVEDGELVFLARDVPGVGYRTVEVAAGDGGGWRARPGEPAIENETFRLTVDPARGGAVTSLVDRRTGRELLAAGRAGNELLVYDEYPAHPQVHEGPWHLLPKGPATAGSADRPADSVVVEACALGERVTVTGSVGPARYTQTLTLWRGVGRVDARTVLDEFDGADHLVRVRWPAAIPGALPVSEVGNAVVGRGFGIVDVDADPAPWTLDNPAQHWFALSSTARIRVGAHTRAIGVAEIVGGGPGARDLALALVRQGVTATCSEPAGPRYGALAVDSNLPDVRIAIGGPDDNAFTAALLDGLGERGDAVRRRLAEDGRAWIPAERPLTEVWVPNADLTGARALPVLVVAADAVARLCADLDAGDVRAEPVLDDPDPGLDEYTVGILNRGMPGFAVDGTGALHLSLVRSCTGWPSGVWIDPPRRTAPDGSNFQQQHWTHAFDYAIAAGDGDWRAAGLVAAGHALNHPMHARPLPPGPPASARLVHTEPSTVVLTALKPAGDPIASGGVPEPVSAVTARYYESAGRPAEVHIALPVPVLERSAADLLERPVPGGTGLPASGTGQALLGVARPLPAASRPAEAAYSRYWLHNTGPAPLGNMPVSVHLDPPNVAVTGPVELTATVSSALTGARATGTLTLAAPDGWTVEPPSVPYDLEPGGFAELPVRVTPPQRPAPGAHWLRASISQGAYDVARLLAGAAGPETVTAELTPGELTLRPGDEAVLALALSSDAPGEVLVDVHLIGPWHTWELLASPRRTVALRGSSTVEFPVRVPDRHPAGRWWVLARLAHAGQLHYTAPVSVTVQR</sequence>
<dbReference type="Pfam" id="PF10633">
    <property type="entry name" value="NPCBM_assoc"/>
    <property type="match status" value="1"/>
</dbReference>
<dbReference type="RefSeq" id="WP_345130111.1">
    <property type="nucleotide sequence ID" value="NZ_BAABAT010000015.1"/>
</dbReference>
<feature type="domain" description="Glycoside hydrolase family 38 central" evidence="5">
    <location>
        <begin position="393"/>
        <end position="463"/>
    </location>
</feature>
<dbReference type="InterPro" id="IPR027291">
    <property type="entry name" value="Glyco_hydro_38_N_sf"/>
</dbReference>
<dbReference type="InterPro" id="IPR015341">
    <property type="entry name" value="Glyco_hydro_38_cen"/>
</dbReference>
<evidence type="ECO:0000259" key="5">
    <source>
        <dbReference type="SMART" id="SM00872"/>
    </source>
</evidence>
<dbReference type="InterPro" id="IPR037094">
    <property type="entry name" value="Glyco_hydro_38_cen_sf"/>
</dbReference>
<organism evidence="6 7">
    <name type="scientific">Dactylosporangium darangshiense</name>
    <dbReference type="NCBI Taxonomy" id="579108"/>
    <lineage>
        <taxon>Bacteria</taxon>
        <taxon>Bacillati</taxon>
        <taxon>Actinomycetota</taxon>
        <taxon>Actinomycetes</taxon>
        <taxon>Micromonosporales</taxon>
        <taxon>Micromonosporaceae</taxon>
        <taxon>Dactylosporangium</taxon>
    </lineage>
</organism>
<keyword evidence="7" id="KW-1185">Reference proteome</keyword>
<keyword evidence="3" id="KW-0378">Hydrolase</keyword>
<dbReference type="InterPro" id="IPR011682">
    <property type="entry name" value="Glyco_hydro_38_C"/>
</dbReference>
<accession>A0ABP8DD48</accession>
<dbReference type="SMART" id="SM00872">
    <property type="entry name" value="Alpha-mann_mid"/>
    <property type="match status" value="1"/>
</dbReference>